<dbReference type="Proteomes" id="UP000824988">
    <property type="component" value="Chromosome"/>
</dbReference>
<dbReference type="GO" id="GO:0016784">
    <property type="term" value="F:3-mercaptopyruvate sulfurtransferase activity"/>
    <property type="evidence" value="ECO:0007669"/>
    <property type="project" value="UniProtKB-EC"/>
</dbReference>
<evidence type="ECO:0000259" key="8">
    <source>
        <dbReference type="PROSITE" id="PS50206"/>
    </source>
</evidence>
<keyword evidence="3 6" id="KW-0808">Transferase</keyword>
<dbReference type="PANTHER" id="PTHR11364:SF27">
    <property type="entry name" value="SULFURTRANSFERASE"/>
    <property type="match status" value="1"/>
</dbReference>
<evidence type="ECO:0000256" key="6">
    <source>
        <dbReference type="RuleBase" id="RU000507"/>
    </source>
</evidence>
<dbReference type="AlphaFoldDB" id="A0A8D5ALB8"/>
<feature type="compositionally biased region" description="Basic and acidic residues" evidence="7">
    <location>
        <begin position="178"/>
        <end position="191"/>
    </location>
</feature>
<proteinExistence type="predicted"/>
<evidence type="ECO:0000256" key="1">
    <source>
        <dbReference type="ARBA" id="ARBA00004496"/>
    </source>
</evidence>
<dbReference type="CDD" id="cd01449">
    <property type="entry name" value="TST_Repeat_2"/>
    <property type="match status" value="1"/>
</dbReference>
<dbReference type="PROSITE" id="PS50206">
    <property type="entry name" value="RHODANESE_3"/>
    <property type="match status" value="2"/>
</dbReference>
<feature type="region of interest" description="Disordered" evidence="7">
    <location>
        <begin position="177"/>
        <end position="199"/>
    </location>
</feature>
<dbReference type="PROSITE" id="PS00683">
    <property type="entry name" value="RHODANESE_2"/>
    <property type="match status" value="1"/>
</dbReference>
<dbReference type="InterPro" id="IPR001763">
    <property type="entry name" value="Rhodanese-like_dom"/>
</dbReference>
<dbReference type="SMART" id="SM00450">
    <property type="entry name" value="RHOD"/>
    <property type="match status" value="2"/>
</dbReference>
<keyword evidence="4" id="KW-0677">Repeat</keyword>
<reference evidence="9" key="1">
    <citation type="submission" date="2019-06" db="EMBL/GenBank/DDBJ databases">
        <title>Complete genome sequence of Methylogaea oryzae strain JCM16910.</title>
        <authorList>
            <person name="Asakawa S."/>
        </authorList>
    </citation>
    <scope>NUCLEOTIDE SEQUENCE</scope>
    <source>
        <strain evidence="9">E10</strain>
    </source>
</reference>
<dbReference type="GO" id="GO:0005737">
    <property type="term" value="C:cytoplasm"/>
    <property type="evidence" value="ECO:0007669"/>
    <property type="project" value="UniProtKB-SubCell"/>
</dbReference>
<dbReference type="FunFam" id="3.40.250.10:FF:000001">
    <property type="entry name" value="Sulfurtransferase"/>
    <property type="match status" value="1"/>
</dbReference>
<dbReference type="KEGG" id="moz:MoryE10_25470"/>
<organism evidence="9 10">
    <name type="scientific">Methylogaea oryzae</name>
    <dbReference type="NCBI Taxonomy" id="1295382"/>
    <lineage>
        <taxon>Bacteria</taxon>
        <taxon>Pseudomonadati</taxon>
        <taxon>Pseudomonadota</taxon>
        <taxon>Gammaproteobacteria</taxon>
        <taxon>Methylococcales</taxon>
        <taxon>Methylococcaceae</taxon>
        <taxon>Methylogaea</taxon>
    </lineage>
</organism>
<comment type="subcellular location">
    <subcellularLocation>
        <location evidence="1">Cytoplasm</location>
    </subcellularLocation>
</comment>
<dbReference type="InterPro" id="IPR001307">
    <property type="entry name" value="Thiosulphate_STrfase_CS"/>
</dbReference>
<protein>
    <recommendedName>
        <fullName evidence="6">Sulfurtransferase</fullName>
    </recommendedName>
</protein>
<keyword evidence="2" id="KW-0963">Cytoplasm</keyword>
<dbReference type="NCBIfam" id="NF008557">
    <property type="entry name" value="PRK11493.1"/>
    <property type="match status" value="1"/>
</dbReference>
<dbReference type="PANTHER" id="PTHR11364">
    <property type="entry name" value="THIOSULFATE SULFERTANSFERASE"/>
    <property type="match status" value="1"/>
</dbReference>
<evidence type="ECO:0000313" key="10">
    <source>
        <dbReference type="Proteomes" id="UP000824988"/>
    </source>
</evidence>
<dbReference type="PROSITE" id="PS00380">
    <property type="entry name" value="RHODANESE_1"/>
    <property type="match status" value="1"/>
</dbReference>
<evidence type="ECO:0000256" key="4">
    <source>
        <dbReference type="ARBA" id="ARBA00022737"/>
    </source>
</evidence>
<dbReference type="GO" id="GO:0004792">
    <property type="term" value="F:thiosulfate-cyanide sulfurtransferase activity"/>
    <property type="evidence" value="ECO:0007669"/>
    <property type="project" value="InterPro"/>
</dbReference>
<keyword evidence="10" id="KW-1185">Reference proteome</keyword>
<evidence type="ECO:0000256" key="5">
    <source>
        <dbReference type="ARBA" id="ARBA00051793"/>
    </source>
</evidence>
<comment type="catalytic activity">
    <reaction evidence="5">
        <text>2-oxo-3-sulfanylpropanoate + [thioredoxin]-dithiol = [thioredoxin]-disulfide + hydrogen sulfide + pyruvate + H(+)</text>
        <dbReference type="Rhea" id="RHEA:21740"/>
        <dbReference type="Rhea" id="RHEA-COMP:10698"/>
        <dbReference type="Rhea" id="RHEA-COMP:10700"/>
        <dbReference type="ChEBI" id="CHEBI:15361"/>
        <dbReference type="ChEBI" id="CHEBI:15378"/>
        <dbReference type="ChEBI" id="CHEBI:29919"/>
        <dbReference type="ChEBI" id="CHEBI:29950"/>
        <dbReference type="ChEBI" id="CHEBI:50058"/>
        <dbReference type="ChEBI" id="CHEBI:57678"/>
        <dbReference type="EC" id="2.8.1.2"/>
    </reaction>
    <physiologicalReaction direction="left-to-right" evidence="5">
        <dbReference type="Rhea" id="RHEA:21741"/>
    </physiologicalReaction>
</comment>
<evidence type="ECO:0000256" key="3">
    <source>
        <dbReference type="ARBA" id="ARBA00022679"/>
    </source>
</evidence>
<sequence length="286" mass="31159">MTESKQQPLVSCEWLQGNLQRGDVAVLDASFFLPAEKRDPAAEYRQCHIPGARFFDIDAVADHATALPHMLPGPSEFAEAVGKLGIGNDTLVVAYDNNRFMASARAWWMFRVFGHERVAVLDGGVQRWQALGMPVDAADVVPEPRRFQAGFRPELVRDLAQMRRLAESGDCQLVDARSAGRFEGRDPEPRPGLKSGHIPGSRSLPFAELVDAETRLMLPLEEVRRRFGQAGIDPARPVAATCGTGVTAAILALALYRLGREDVAVYDGSWSEWGALPDVPVATGAA</sequence>
<feature type="domain" description="Rhodanese" evidence="8">
    <location>
        <begin position="167"/>
        <end position="282"/>
    </location>
</feature>
<evidence type="ECO:0000256" key="2">
    <source>
        <dbReference type="ARBA" id="ARBA00022490"/>
    </source>
</evidence>
<dbReference type="Pfam" id="PF00581">
    <property type="entry name" value="Rhodanese"/>
    <property type="match status" value="2"/>
</dbReference>
<dbReference type="FunFam" id="3.40.250.10:FF:000015">
    <property type="entry name" value="Sulfurtransferase"/>
    <property type="match status" value="1"/>
</dbReference>
<dbReference type="CDD" id="cd01448">
    <property type="entry name" value="TST_Repeat_1"/>
    <property type="match status" value="1"/>
</dbReference>
<accession>A0A8D5ALB8</accession>
<dbReference type="RefSeq" id="WP_221047270.1">
    <property type="nucleotide sequence ID" value="NZ_AP019782.1"/>
</dbReference>
<dbReference type="EMBL" id="AP019782">
    <property type="protein sequence ID" value="BBL71941.1"/>
    <property type="molecule type" value="Genomic_DNA"/>
</dbReference>
<dbReference type="InterPro" id="IPR045078">
    <property type="entry name" value="TST/MPST-like"/>
</dbReference>
<gene>
    <name evidence="9" type="ORF">MoryE10_25470</name>
</gene>
<evidence type="ECO:0000313" key="9">
    <source>
        <dbReference type="EMBL" id="BBL71941.1"/>
    </source>
</evidence>
<name>A0A8D5ALB8_9GAMM</name>
<evidence type="ECO:0000256" key="7">
    <source>
        <dbReference type="SAM" id="MobiDB-lite"/>
    </source>
</evidence>
<feature type="domain" description="Rhodanese" evidence="8">
    <location>
        <begin position="20"/>
        <end position="137"/>
    </location>
</feature>